<dbReference type="AlphaFoldDB" id="A0AA40F579"/>
<evidence type="ECO:0000313" key="6">
    <source>
        <dbReference type="EMBL" id="KAK0751314.1"/>
    </source>
</evidence>
<dbReference type="InterPro" id="IPR018392">
    <property type="entry name" value="LysM"/>
</dbReference>
<keyword evidence="7" id="KW-1185">Reference proteome</keyword>
<dbReference type="PANTHER" id="PTHR34997:SF1">
    <property type="entry name" value="PEPTIDOGLYCAN-BINDING LYSIN DOMAIN"/>
    <property type="match status" value="1"/>
</dbReference>
<dbReference type="Pfam" id="PF01476">
    <property type="entry name" value="LysM"/>
    <property type="match status" value="1"/>
</dbReference>
<comment type="similarity">
    <text evidence="3">Belongs to the secreted LysM effector family.</text>
</comment>
<evidence type="ECO:0000259" key="5">
    <source>
        <dbReference type="PROSITE" id="PS51782"/>
    </source>
</evidence>
<evidence type="ECO:0000313" key="7">
    <source>
        <dbReference type="Proteomes" id="UP001172155"/>
    </source>
</evidence>
<gene>
    <name evidence="6" type="ORF">B0T18DRAFT_425974</name>
</gene>
<accession>A0AA40F579</accession>
<sequence>MKLPTALLPLLTAVLVTAAPQAAAPQITRLAVPVPADQPHQPTHPGTPPNCTGYYQVSPGDICLTVASSFGITVDQLAAWNSVGGRDCPYLALGYYALGLPEIV</sequence>
<evidence type="ECO:0000256" key="2">
    <source>
        <dbReference type="ARBA" id="ARBA00023026"/>
    </source>
</evidence>
<proteinExistence type="inferred from homology"/>
<dbReference type="GO" id="GO:0008061">
    <property type="term" value="F:chitin binding"/>
    <property type="evidence" value="ECO:0007669"/>
    <property type="project" value="UniProtKB-KW"/>
</dbReference>
<protein>
    <recommendedName>
        <fullName evidence="5">LysM domain-containing protein</fullName>
    </recommendedName>
</protein>
<evidence type="ECO:0000256" key="1">
    <source>
        <dbReference type="ARBA" id="ARBA00022669"/>
    </source>
</evidence>
<dbReference type="Proteomes" id="UP001172155">
    <property type="component" value="Unassembled WGS sequence"/>
</dbReference>
<feature type="domain" description="LysM" evidence="5">
    <location>
        <begin position="53"/>
        <end position="99"/>
    </location>
</feature>
<reference evidence="6" key="1">
    <citation type="submission" date="2023-06" db="EMBL/GenBank/DDBJ databases">
        <title>Genome-scale phylogeny and comparative genomics of the fungal order Sordariales.</title>
        <authorList>
            <consortium name="Lawrence Berkeley National Laboratory"/>
            <person name="Hensen N."/>
            <person name="Bonometti L."/>
            <person name="Westerberg I."/>
            <person name="Brannstrom I.O."/>
            <person name="Guillou S."/>
            <person name="Cros-Aarteil S."/>
            <person name="Calhoun S."/>
            <person name="Haridas S."/>
            <person name="Kuo A."/>
            <person name="Mondo S."/>
            <person name="Pangilinan J."/>
            <person name="Riley R."/>
            <person name="LaButti K."/>
            <person name="Andreopoulos B."/>
            <person name="Lipzen A."/>
            <person name="Chen C."/>
            <person name="Yanf M."/>
            <person name="Daum C."/>
            <person name="Ng V."/>
            <person name="Clum A."/>
            <person name="Steindorff A."/>
            <person name="Ohm R."/>
            <person name="Martin F."/>
            <person name="Silar P."/>
            <person name="Natvig D."/>
            <person name="Lalanne C."/>
            <person name="Gautier V."/>
            <person name="Ament-velasquez S.L."/>
            <person name="Kruys A."/>
            <person name="Hutchinson M.I."/>
            <person name="Powell A.J."/>
            <person name="Barry K."/>
            <person name="Miller A.N."/>
            <person name="Grigoriev I.V."/>
            <person name="Debuchy R."/>
            <person name="Gladieux P."/>
            <person name="Thoren M.H."/>
            <person name="Johannesson H."/>
        </authorList>
    </citation>
    <scope>NUCLEOTIDE SEQUENCE</scope>
    <source>
        <strain evidence="6">SMH3187-1</strain>
    </source>
</reference>
<dbReference type="PROSITE" id="PS51782">
    <property type="entry name" value="LYSM"/>
    <property type="match status" value="1"/>
</dbReference>
<dbReference type="InterPro" id="IPR052210">
    <property type="entry name" value="LysM1-like"/>
</dbReference>
<keyword evidence="2" id="KW-0843">Virulence</keyword>
<dbReference type="EMBL" id="JAUKUD010000002">
    <property type="protein sequence ID" value="KAK0751314.1"/>
    <property type="molecule type" value="Genomic_DNA"/>
</dbReference>
<dbReference type="InterPro" id="IPR036779">
    <property type="entry name" value="LysM_dom_sf"/>
</dbReference>
<dbReference type="CDD" id="cd00118">
    <property type="entry name" value="LysM"/>
    <property type="match status" value="1"/>
</dbReference>
<dbReference type="SUPFAM" id="SSF54106">
    <property type="entry name" value="LysM domain"/>
    <property type="match status" value="1"/>
</dbReference>
<dbReference type="Gene3D" id="3.10.350.10">
    <property type="entry name" value="LysM domain"/>
    <property type="match status" value="1"/>
</dbReference>
<keyword evidence="1" id="KW-0147">Chitin-binding</keyword>
<evidence type="ECO:0000256" key="4">
    <source>
        <dbReference type="SAM" id="SignalP"/>
    </source>
</evidence>
<keyword evidence="4" id="KW-0732">Signal</keyword>
<organism evidence="6 7">
    <name type="scientific">Schizothecium vesticola</name>
    <dbReference type="NCBI Taxonomy" id="314040"/>
    <lineage>
        <taxon>Eukaryota</taxon>
        <taxon>Fungi</taxon>
        <taxon>Dikarya</taxon>
        <taxon>Ascomycota</taxon>
        <taxon>Pezizomycotina</taxon>
        <taxon>Sordariomycetes</taxon>
        <taxon>Sordariomycetidae</taxon>
        <taxon>Sordariales</taxon>
        <taxon>Schizotheciaceae</taxon>
        <taxon>Schizothecium</taxon>
    </lineage>
</organism>
<feature type="signal peptide" evidence="4">
    <location>
        <begin position="1"/>
        <end position="18"/>
    </location>
</feature>
<dbReference type="PANTHER" id="PTHR34997">
    <property type="entry name" value="AM15"/>
    <property type="match status" value="1"/>
</dbReference>
<evidence type="ECO:0000256" key="3">
    <source>
        <dbReference type="ARBA" id="ARBA00044955"/>
    </source>
</evidence>
<name>A0AA40F579_9PEZI</name>
<comment type="caution">
    <text evidence="6">The sequence shown here is derived from an EMBL/GenBank/DDBJ whole genome shotgun (WGS) entry which is preliminary data.</text>
</comment>
<feature type="chain" id="PRO_5041256886" description="LysM domain-containing protein" evidence="4">
    <location>
        <begin position="19"/>
        <end position="104"/>
    </location>
</feature>